<proteinExistence type="predicted"/>
<protein>
    <submittedName>
        <fullName evidence="1">Uncharacterized protein</fullName>
    </submittedName>
</protein>
<dbReference type="Proteomes" id="UP000326062">
    <property type="component" value="Unassembled WGS sequence"/>
</dbReference>
<sequence>MSPAQIQALLWDRDKSDLGKNLTVLANSRWLLQPIPGRDGKDIFLVDIPEHLIPFGQE</sequence>
<evidence type="ECO:0000313" key="2">
    <source>
        <dbReference type="Proteomes" id="UP000326062"/>
    </source>
</evidence>
<dbReference type="AlphaFoldDB" id="A0A5N3UTU4"/>
<dbReference type="PANTHER" id="PTHR31666:SF0">
    <property type="entry name" value="PROTEIN EOLA1-RELATED"/>
    <property type="match status" value="1"/>
</dbReference>
<feature type="non-terminal residue" evidence="1">
    <location>
        <position position="58"/>
    </location>
</feature>
<name>A0A5N3UTU4_MUNRE</name>
<evidence type="ECO:0000313" key="1">
    <source>
        <dbReference type="EMBL" id="KAB0340206.1"/>
    </source>
</evidence>
<reference evidence="1 2" key="1">
    <citation type="submission" date="2019-06" db="EMBL/GenBank/DDBJ databases">
        <title>Discovery of a novel chromosome fission-fusion reversal in muntjac.</title>
        <authorList>
            <person name="Mudd A.B."/>
            <person name="Bredeson J.V."/>
            <person name="Baum R."/>
            <person name="Hockemeyer D."/>
            <person name="Rokhsar D.S."/>
        </authorList>
    </citation>
    <scope>NUCLEOTIDE SEQUENCE [LARGE SCALE GENOMIC DNA]</scope>
    <source>
        <strain evidence="1">UCam_UCB_Mr</strain>
        <tissue evidence="1">Fibroblast cell line</tissue>
    </source>
</reference>
<dbReference type="PANTHER" id="PTHR31666">
    <property type="entry name" value="PROTEIN CXORF40A-RELATED"/>
    <property type="match status" value="1"/>
</dbReference>
<keyword evidence="2" id="KW-1185">Reference proteome</keyword>
<dbReference type="InterPro" id="IPR033615">
    <property type="entry name" value="EOLA1/EOLA2"/>
</dbReference>
<gene>
    <name evidence="1" type="ORF">FD755_024781</name>
</gene>
<accession>A0A5N3UTU4</accession>
<comment type="caution">
    <text evidence="1">The sequence shown here is derived from an EMBL/GenBank/DDBJ whole genome shotgun (WGS) entry which is preliminary data.</text>
</comment>
<dbReference type="EMBL" id="VCEB01004808">
    <property type="protein sequence ID" value="KAB0340206.1"/>
    <property type="molecule type" value="Genomic_DNA"/>
</dbReference>
<organism evidence="1 2">
    <name type="scientific">Muntiacus reevesi</name>
    <name type="common">Reeves' muntjac</name>
    <name type="synonym">Cervus reevesi</name>
    <dbReference type="NCBI Taxonomy" id="9886"/>
    <lineage>
        <taxon>Eukaryota</taxon>
        <taxon>Metazoa</taxon>
        <taxon>Chordata</taxon>
        <taxon>Craniata</taxon>
        <taxon>Vertebrata</taxon>
        <taxon>Euteleostomi</taxon>
        <taxon>Mammalia</taxon>
        <taxon>Eutheria</taxon>
        <taxon>Laurasiatheria</taxon>
        <taxon>Artiodactyla</taxon>
        <taxon>Ruminantia</taxon>
        <taxon>Pecora</taxon>
        <taxon>Cervidae</taxon>
        <taxon>Muntiacinae</taxon>
        <taxon>Muntiacus</taxon>
    </lineage>
</organism>